<feature type="domain" description="DUF7890" evidence="1">
    <location>
        <begin position="76"/>
        <end position="120"/>
    </location>
</feature>
<dbReference type="AlphaFoldDB" id="A0A2P2P0E9"/>
<reference evidence="2" key="1">
    <citation type="submission" date="2018-02" db="EMBL/GenBank/DDBJ databases">
        <title>Rhizophora mucronata_Transcriptome.</title>
        <authorList>
            <person name="Meera S.P."/>
            <person name="Sreeshan A."/>
            <person name="Augustine A."/>
        </authorList>
    </citation>
    <scope>NUCLEOTIDE SEQUENCE</scope>
    <source>
        <tissue evidence="2">Leaf</tissue>
    </source>
</reference>
<evidence type="ECO:0000259" key="1">
    <source>
        <dbReference type="Pfam" id="PF25418"/>
    </source>
</evidence>
<dbReference type="PANTHER" id="PTHR36782">
    <property type="entry name" value="BNAC03G62080D PROTEIN"/>
    <property type="match status" value="1"/>
</dbReference>
<dbReference type="PANTHER" id="PTHR36782:SF1">
    <property type="entry name" value="CALCIUM UNIPORTER PROTEIN"/>
    <property type="match status" value="1"/>
</dbReference>
<accession>A0A2P2P0E9</accession>
<sequence length="140" mass="15617">MWNSMTNCFDKLVSMGSYEGSKAIYRDELKKKPSQLKLKKGDCVGNRQPLLFQEEDVHEKKVNSRRRSHVSEEKGVMRVKVKMTKQEAVILLSKCRDGGVLGFRDVANELIQIPANRVSVGSCPGGAGYGGMLKSIPEEE</sequence>
<dbReference type="EMBL" id="GGEC01067741">
    <property type="protein sequence ID" value="MBX48225.1"/>
    <property type="molecule type" value="Transcribed_RNA"/>
</dbReference>
<name>A0A2P2P0E9_RHIMU</name>
<evidence type="ECO:0000313" key="2">
    <source>
        <dbReference type="EMBL" id="MBX48225.1"/>
    </source>
</evidence>
<dbReference type="InterPro" id="IPR057212">
    <property type="entry name" value="DUF7890"/>
</dbReference>
<proteinExistence type="predicted"/>
<dbReference type="Pfam" id="PF25418">
    <property type="entry name" value="DUF7890"/>
    <property type="match status" value="1"/>
</dbReference>
<protein>
    <recommendedName>
        <fullName evidence="1">DUF7890 domain-containing protein</fullName>
    </recommendedName>
</protein>
<organism evidence="2">
    <name type="scientific">Rhizophora mucronata</name>
    <name type="common">Asiatic mangrove</name>
    <dbReference type="NCBI Taxonomy" id="61149"/>
    <lineage>
        <taxon>Eukaryota</taxon>
        <taxon>Viridiplantae</taxon>
        <taxon>Streptophyta</taxon>
        <taxon>Embryophyta</taxon>
        <taxon>Tracheophyta</taxon>
        <taxon>Spermatophyta</taxon>
        <taxon>Magnoliopsida</taxon>
        <taxon>eudicotyledons</taxon>
        <taxon>Gunneridae</taxon>
        <taxon>Pentapetalae</taxon>
        <taxon>rosids</taxon>
        <taxon>fabids</taxon>
        <taxon>Malpighiales</taxon>
        <taxon>Rhizophoraceae</taxon>
        <taxon>Rhizophora</taxon>
    </lineage>
</organism>